<feature type="transmembrane region" description="Helical" evidence="7">
    <location>
        <begin position="38"/>
        <end position="60"/>
    </location>
</feature>
<organism evidence="8 9">
    <name type="scientific">Acinetobacter qingfengensis</name>
    <dbReference type="NCBI Taxonomy" id="1262585"/>
    <lineage>
        <taxon>Bacteria</taxon>
        <taxon>Pseudomonadati</taxon>
        <taxon>Pseudomonadota</taxon>
        <taxon>Gammaproteobacteria</taxon>
        <taxon>Moraxellales</taxon>
        <taxon>Moraxellaceae</taxon>
        <taxon>Acinetobacter</taxon>
    </lineage>
</organism>
<feature type="transmembrane region" description="Helical" evidence="7">
    <location>
        <begin position="140"/>
        <end position="160"/>
    </location>
</feature>
<evidence type="ECO:0000313" key="8">
    <source>
        <dbReference type="EMBL" id="OEY96139.1"/>
    </source>
</evidence>
<dbReference type="GO" id="GO:0005886">
    <property type="term" value="C:plasma membrane"/>
    <property type="evidence" value="ECO:0007669"/>
    <property type="project" value="UniProtKB-SubCell"/>
</dbReference>
<name>A0A1E7R9T7_9GAMM</name>
<keyword evidence="6 7" id="KW-0472">Membrane</keyword>
<comment type="similarity">
    <text evidence="7">Belongs to the UPF0761 family.</text>
</comment>
<accession>A0A1E7R9T7</accession>
<dbReference type="AlphaFoldDB" id="A0A1E7R9T7"/>
<dbReference type="RefSeq" id="WP_070069801.1">
    <property type="nucleotide sequence ID" value="NZ_MKKK01000022.1"/>
</dbReference>
<reference evidence="8 9" key="1">
    <citation type="submission" date="2016-09" db="EMBL/GenBank/DDBJ databases">
        <authorList>
            <person name="Capua I."/>
            <person name="De Benedictis P."/>
            <person name="Joannis T."/>
            <person name="Lombin L.H."/>
            <person name="Cattoli G."/>
        </authorList>
    </citation>
    <scope>NUCLEOTIDE SEQUENCE [LARGE SCALE GENOMIC DNA]</scope>
    <source>
        <strain evidence="8 9">ANC 4671</strain>
    </source>
</reference>
<comment type="subcellular location">
    <subcellularLocation>
        <location evidence="1 7">Cell membrane</location>
        <topology evidence="1 7">Multi-pass membrane protein</topology>
    </subcellularLocation>
</comment>
<dbReference type="STRING" id="1262585.BJI46_12530"/>
<dbReference type="Proteomes" id="UP000185895">
    <property type="component" value="Unassembled WGS sequence"/>
</dbReference>
<evidence type="ECO:0000256" key="7">
    <source>
        <dbReference type="HAMAP-Rule" id="MF_00672"/>
    </source>
</evidence>
<evidence type="ECO:0000313" key="9">
    <source>
        <dbReference type="Proteomes" id="UP000185895"/>
    </source>
</evidence>
<protein>
    <recommendedName>
        <fullName evidence="7">UPF0761 membrane protein BJI46_12530</fullName>
    </recommendedName>
</protein>
<keyword evidence="9" id="KW-1185">Reference proteome</keyword>
<feature type="transmembrane region" description="Helical" evidence="7">
    <location>
        <begin position="180"/>
        <end position="201"/>
    </location>
</feature>
<comment type="caution">
    <text evidence="8">The sequence shown here is derived from an EMBL/GenBank/DDBJ whole genome shotgun (WGS) entry which is preliminary data.</text>
</comment>
<dbReference type="OrthoDB" id="9808671at2"/>
<dbReference type="EMBL" id="MKKK01000022">
    <property type="protein sequence ID" value="OEY96139.1"/>
    <property type="molecule type" value="Genomic_DNA"/>
</dbReference>
<proteinExistence type="inferred from homology"/>
<dbReference type="HAMAP" id="MF_00672">
    <property type="entry name" value="UPF0761"/>
    <property type="match status" value="1"/>
</dbReference>
<gene>
    <name evidence="8" type="ORF">BJI46_12530</name>
</gene>
<dbReference type="InterPro" id="IPR017039">
    <property type="entry name" value="Virul_fac_BrkB"/>
</dbReference>
<keyword evidence="4 7" id="KW-0812">Transmembrane</keyword>
<dbReference type="PANTHER" id="PTHR30213">
    <property type="entry name" value="INNER MEMBRANE PROTEIN YHJD"/>
    <property type="match status" value="1"/>
</dbReference>
<sequence>MLNKIKASAIWKKQWVQFLLFVIKRFEADRCREQAGALTYTTLFAVVPMLTVFLVIVSSINALQPARQQLQVWIYSNFLPKSSIAFDKALDAFTEKSSNLTVIGIIFLFITTVMMLSSIEEAFNRIWRVRQSRGGIVGFMRYWTIISLGPIILGTAFVLSSTVTSMNLLSNTVEGYELDFAFILSATSFALTCIGISLLYWTIPNRSVPIRSAFIAGIITGIVFTLIKHLFGFIMSNFTSYQLVYGAFAAVPIFLLWIYTSWVVLLFGVELSYGITAFHSDKTITRHPILMLLDILNLFYQKQQEGKAVKDEEALDILGRGEIGRWPYYIELLEKQHLIARTENDEYALIRNLSQVDFWSFVSELPYPLPHRKDLGNVHPDDHWMKVIGPTLAESDDYLAAKLAIPLDRIFDHQ</sequence>
<keyword evidence="2 7" id="KW-1003">Cell membrane</keyword>
<evidence type="ECO:0000256" key="2">
    <source>
        <dbReference type="ARBA" id="ARBA00022475"/>
    </source>
</evidence>
<evidence type="ECO:0000256" key="6">
    <source>
        <dbReference type="ARBA" id="ARBA00023136"/>
    </source>
</evidence>
<feature type="transmembrane region" description="Helical" evidence="7">
    <location>
        <begin position="102"/>
        <end position="119"/>
    </location>
</feature>
<evidence type="ECO:0000256" key="1">
    <source>
        <dbReference type="ARBA" id="ARBA00004651"/>
    </source>
</evidence>
<feature type="transmembrane region" description="Helical" evidence="7">
    <location>
        <begin position="243"/>
        <end position="269"/>
    </location>
</feature>
<evidence type="ECO:0000256" key="3">
    <source>
        <dbReference type="ARBA" id="ARBA00022519"/>
    </source>
</evidence>
<evidence type="ECO:0000256" key="5">
    <source>
        <dbReference type="ARBA" id="ARBA00022989"/>
    </source>
</evidence>
<feature type="transmembrane region" description="Helical" evidence="7">
    <location>
        <begin position="213"/>
        <end position="231"/>
    </location>
</feature>
<dbReference type="NCBIfam" id="TIGR00765">
    <property type="entry name" value="yihY_not_rbn"/>
    <property type="match status" value="1"/>
</dbReference>
<dbReference type="PANTHER" id="PTHR30213:SF0">
    <property type="entry name" value="UPF0761 MEMBRANE PROTEIN YIHY"/>
    <property type="match status" value="1"/>
</dbReference>
<keyword evidence="3" id="KW-0997">Cell inner membrane</keyword>
<evidence type="ECO:0000256" key="4">
    <source>
        <dbReference type="ARBA" id="ARBA00022692"/>
    </source>
</evidence>
<dbReference type="Pfam" id="PF03631">
    <property type="entry name" value="Virul_fac_BrkB"/>
    <property type="match status" value="1"/>
</dbReference>
<dbReference type="InterPro" id="IPR023679">
    <property type="entry name" value="UPF0761_bac"/>
</dbReference>
<keyword evidence="5 7" id="KW-1133">Transmembrane helix</keyword>